<dbReference type="STRING" id="1617427.UZ20_WS6002000013"/>
<dbReference type="InterPro" id="IPR029058">
    <property type="entry name" value="AB_hydrolase_fold"/>
</dbReference>
<reference evidence="1 2" key="1">
    <citation type="submission" date="2015-02" db="EMBL/GenBank/DDBJ databases">
        <title>Improved understanding of the partial-nitritation anammox process through 23 genomes representing the majority of the microbial community.</title>
        <authorList>
            <person name="Speth D.R."/>
            <person name="In T Zandt M."/>
            <person name="Guerrero Cruz S."/>
            <person name="Jetten M.S."/>
            <person name="Dutilh B.E."/>
        </authorList>
    </citation>
    <scope>NUCLEOTIDE SEQUENCE [LARGE SCALE GENOMIC DNA]</scope>
    <source>
        <strain evidence="1">OLB21</strain>
    </source>
</reference>
<protein>
    <submittedName>
        <fullName evidence="1">Uncharacterized protein</fullName>
    </submittedName>
</protein>
<proteinExistence type="predicted"/>
<evidence type="ECO:0000313" key="1">
    <source>
        <dbReference type="EMBL" id="KXK10288.1"/>
    </source>
</evidence>
<dbReference type="AlphaFoldDB" id="A0A136KLV8"/>
<evidence type="ECO:0000313" key="2">
    <source>
        <dbReference type="Proteomes" id="UP000070449"/>
    </source>
</evidence>
<sequence>MVYGAVGGIIVATILQLFLQGPGKFINPIHEDLDARRLEKYAIPQLRKTTFTPSKIVIQNPVEKSKDVLSYTFYFYDGEKKVSGLLNAPKASGTFPIVVMFRGYVDKEIYQPGIGTQRGAEYFAKNGFITLAPDFFRIWYL</sequence>
<dbReference type="Proteomes" id="UP000070449">
    <property type="component" value="Unassembled WGS sequence"/>
</dbReference>
<name>A0A136KLV8_9BACT</name>
<dbReference type="EMBL" id="JYPD01000005">
    <property type="protein sequence ID" value="KXK10288.1"/>
    <property type="molecule type" value="Genomic_DNA"/>
</dbReference>
<gene>
    <name evidence="1" type="ORF">UZ20_WS6002000013</name>
</gene>
<organism evidence="1 2">
    <name type="scientific">candidate division WS6 bacterium OLB21</name>
    <dbReference type="NCBI Taxonomy" id="1617427"/>
    <lineage>
        <taxon>Bacteria</taxon>
        <taxon>Candidatus Dojkabacteria</taxon>
    </lineage>
</organism>
<dbReference type="Gene3D" id="3.40.50.1820">
    <property type="entry name" value="alpha/beta hydrolase"/>
    <property type="match status" value="1"/>
</dbReference>
<comment type="caution">
    <text evidence="1">The sequence shown here is derived from an EMBL/GenBank/DDBJ whole genome shotgun (WGS) entry which is preliminary data.</text>
</comment>
<accession>A0A136KLV8</accession>